<evidence type="ECO:0000313" key="1">
    <source>
        <dbReference type="EMBL" id="MBX63093.1"/>
    </source>
</evidence>
<organism evidence="1">
    <name type="scientific">Rhizophora mucronata</name>
    <name type="common">Asiatic mangrove</name>
    <dbReference type="NCBI Taxonomy" id="61149"/>
    <lineage>
        <taxon>Eukaryota</taxon>
        <taxon>Viridiplantae</taxon>
        <taxon>Streptophyta</taxon>
        <taxon>Embryophyta</taxon>
        <taxon>Tracheophyta</taxon>
        <taxon>Spermatophyta</taxon>
        <taxon>Magnoliopsida</taxon>
        <taxon>eudicotyledons</taxon>
        <taxon>Gunneridae</taxon>
        <taxon>Pentapetalae</taxon>
        <taxon>rosids</taxon>
        <taxon>fabids</taxon>
        <taxon>Malpighiales</taxon>
        <taxon>Rhizophoraceae</taxon>
        <taxon>Rhizophora</taxon>
    </lineage>
</organism>
<protein>
    <submittedName>
        <fullName evidence="1">Uncharacterized protein</fullName>
    </submittedName>
</protein>
<reference evidence="1" key="1">
    <citation type="submission" date="2018-02" db="EMBL/GenBank/DDBJ databases">
        <title>Rhizophora mucronata_Transcriptome.</title>
        <authorList>
            <person name="Meera S.P."/>
            <person name="Sreeshan A."/>
            <person name="Augustine A."/>
        </authorList>
    </citation>
    <scope>NUCLEOTIDE SEQUENCE</scope>
    <source>
        <tissue evidence="1">Leaf</tissue>
    </source>
</reference>
<proteinExistence type="predicted"/>
<sequence>MSKNHTKVINAHKMNLGSSPITTLTINLIPKQIMTWQQ</sequence>
<accession>A0A2P2Q7Y1</accession>
<dbReference type="AlphaFoldDB" id="A0A2P2Q7Y1"/>
<dbReference type="EMBL" id="GGEC01082609">
    <property type="protein sequence ID" value="MBX63093.1"/>
    <property type="molecule type" value="Transcribed_RNA"/>
</dbReference>
<name>A0A2P2Q7Y1_RHIMU</name>